<reference evidence="3" key="1">
    <citation type="journal article" date="2014" name="Proc. Natl. Acad. Sci. U.S.A.">
        <title>Extensive sampling of basidiomycete genomes demonstrates inadequacy of the white-rot/brown-rot paradigm for wood decay fungi.</title>
        <authorList>
            <person name="Riley R."/>
            <person name="Salamov A.A."/>
            <person name="Brown D.W."/>
            <person name="Nagy L.G."/>
            <person name="Floudas D."/>
            <person name="Held B.W."/>
            <person name="Levasseur A."/>
            <person name="Lombard V."/>
            <person name="Morin E."/>
            <person name="Otillar R."/>
            <person name="Lindquist E.A."/>
            <person name="Sun H."/>
            <person name="LaButti K.M."/>
            <person name="Schmutz J."/>
            <person name="Jabbour D."/>
            <person name="Luo H."/>
            <person name="Baker S.E."/>
            <person name="Pisabarro A.G."/>
            <person name="Walton J.D."/>
            <person name="Blanchette R.A."/>
            <person name="Henrissat B."/>
            <person name="Martin F."/>
            <person name="Cullen D."/>
            <person name="Hibbett D.S."/>
            <person name="Grigoriev I.V."/>
        </authorList>
    </citation>
    <scope>NUCLEOTIDE SEQUENCE [LARGE SCALE GENOMIC DNA]</scope>
    <source>
        <strain evidence="3">FD-172 SS1</strain>
    </source>
</reference>
<evidence type="ECO:0000256" key="1">
    <source>
        <dbReference type="SAM" id="MobiDB-lite"/>
    </source>
</evidence>
<proteinExistence type="predicted"/>
<dbReference type="InParanoid" id="A0A067MZA3"/>
<dbReference type="Proteomes" id="UP000027195">
    <property type="component" value="Unassembled WGS sequence"/>
</dbReference>
<accession>A0A067MZA3</accession>
<dbReference type="STRING" id="930990.A0A067MZA3"/>
<dbReference type="EMBL" id="KL198017">
    <property type="protein sequence ID" value="KDQ21088.1"/>
    <property type="molecule type" value="Genomic_DNA"/>
</dbReference>
<evidence type="ECO:0000313" key="2">
    <source>
        <dbReference type="EMBL" id="KDQ21088.1"/>
    </source>
</evidence>
<dbReference type="HOGENOM" id="CLU_1230217_0_0_1"/>
<dbReference type="AlphaFoldDB" id="A0A067MZA3"/>
<feature type="compositionally biased region" description="Low complexity" evidence="1">
    <location>
        <begin position="113"/>
        <end position="124"/>
    </location>
</feature>
<keyword evidence="3" id="KW-1185">Reference proteome</keyword>
<feature type="region of interest" description="Disordered" evidence="1">
    <location>
        <begin position="108"/>
        <end position="142"/>
    </location>
</feature>
<name>A0A067MZA3_BOTB1</name>
<organism evidence="2 3">
    <name type="scientific">Botryobasidium botryosum (strain FD-172 SS1)</name>
    <dbReference type="NCBI Taxonomy" id="930990"/>
    <lineage>
        <taxon>Eukaryota</taxon>
        <taxon>Fungi</taxon>
        <taxon>Dikarya</taxon>
        <taxon>Basidiomycota</taxon>
        <taxon>Agaricomycotina</taxon>
        <taxon>Agaricomycetes</taxon>
        <taxon>Cantharellales</taxon>
        <taxon>Botryobasidiaceae</taxon>
        <taxon>Botryobasidium</taxon>
    </lineage>
</organism>
<evidence type="ECO:0000313" key="3">
    <source>
        <dbReference type="Proteomes" id="UP000027195"/>
    </source>
</evidence>
<sequence length="208" mass="22896">MSQFDIDDLVASLSASAHIGQEALDLKMLQTQLSQTLLSAFPMQINAPKGTGYAMSMNSHPHNTPTASTPVGWGAMSPRQRRSMNADMMMHDSPAQSEPEWEWSSDANAGAMTSSSSSSSSSTTQYYPTHNHFSPPTQSYHPSYNLEQQQLQASTFATTDPFFVAAQMQEQQHIQPQRSSAFFGHSQPMSLDSRGRLIAMREGAARFE</sequence>
<gene>
    <name evidence="2" type="ORF">BOTBODRAFT_51091</name>
</gene>
<protein>
    <submittedName>
        <fullName evidence="2">Uncharacterized protein</fullName>
    </submittedName>
</protein>
<feature type="compositionally biased region" description="Polar residues" evidence="1">
    <location>
        <begin position="125"/>
        <end position="142"/>
    </location>
</feature>